<dbReference type="Proteomes" id="UP000319257">
    <property type="component" value="Unassembled WGS sequence"/>
</dbReference>
<evidence type="ECO:0000256" key="1">
    <source>
        <dbReference type="SAM" id="MobiDB-lite"/>
    </source>
</evidence>
<accession>A0A507B8Q6</accession>
<reference evidence="3 4" key="1">
    <citation type="submission" date="2019-06" db="EMBL/GenBank/DDBJ databases">
        <title>Draft genome sequence of the filamentous fungus Phialemoniopsis curvata isolated from diesel fuel.</title>
        <authorList>
            <person name="Varaljay V.A."/>
            <person name="Lyon W.J."/>
            <person name="Crouch A.L."/>
            <person name="Drake C.E."/>
            <person name="Hollomon J.M."/>
            <person name="Nadeau L.J."/>
            <person name="Nunn H.S."/>
            <person name="Stevenson B.S."/>
            <person name="Bojanowski C.L."/>
            <person name="Crookes-Goodson W.J."/>
        </authorList>
    </citation>
    <scope>NUCLEOTIDE SEQUENCE [LARGE SCALE GENOMIC DNA]</scope>
    <source>
        <strain evidence="3 4">D216</strain>
    </source>
</reference>
<dbReference type="GeneID" id="41973903"/>
<dbReference type="InParanoid" id="A0A507B8Q6"/>
<evidence type="ECO:0000313" key="4">
    <source>
        <dbReference type="Proteomes" id="UP000319257"/>
    </source>
</evidence>
<feature type="region of interest" description="Disordered" evidence="1">
    <location>
        <begin position="509"/>
        <end position="543"/>
    </location>
</feature>
<name>A0A507B8Q6_9PEZI</name>
<dbReference type="AlphaFoldDB" id="A0A507B8Q6"/>
<feature type="region of interest" description="Disordered" evidence="1">
    <location>
        <begin position="436"/>
        <end position="456"/>
    </location>
</feature>
<proteinExistence type="predicted"/>
<protein>
    <recommendedName>
        <fullName evidence="2">Utp8 beta-propeller domain-containing protein</fullName>
    </recommendedName>
</protein>
<sequence>MASNFRIQKPYVLTALPRPIESSCDNYVVGDVYGQQQGSKRKRRSELAVGINGEATNIYDVQSSRLITSYPIPPQSTFTCPPYSIRWRSSTSKYVSRYTYISTRDPGHRISLFKDSIETSGKTVSTTFSRTLPKSQDIVLLSTTSHTTSDSALQNSVVPFHLIAVTTAGSVLCLDAETLEEIWAPAAKSVFQDSMPSEGSLRVDFAQLFASTDAAQGLFGGWTEVLGPALDKSEPDLSSLDVLVLITAATVTDVERRHLRVLAVSPNARGPPPFQQQHLAQAHIAPLVQADGPAGLAPKSIYRVDIASSSLLELRGEELISYDIARAVPRVERRLSLPGAQSFIRLSKSSILAASDRSFDVLNPVFQSVQASTPLDMFNTPQTSESSHRHTCHLVTYFPKLEMAVAIIGTSLVAVQLEAPMHRSKKRRAEGLLIDSIGRGTPRKPPGKGHLGPETKHTAFSRYLPGSVSAEYWSQLNLDVQRADELLVSGNLRDFECLLARKFDIKVSKSSPSTGGLEEKEGAPATNGTSEHDSELPDWQWPKSRSAYPEADRRWVMYAIGRAFSWTDEVEGTVGGLHLRCQLPEGNVVNYLADAGHLSTANLRSAFRVELRGVDDVDAVLGEELPLLLADIDPTMGLLLTWLHATTLGSSELLTAIKLIMRSLELVQDPTKMGSKPLITNSTSDPKESDAARDGAGNKEELGMELDRLEQEIQVTEYYLDDESSTRARGLSVAFGKLGSCPAQSTIATLRRNFRPEEILSLIYVLRMELVKDGWTTRYLDLSQRDEDDESEAPPDGSIRLLADLLCRCIDSVGAGGWLINDAILAAGNGGQLDSADFLASLKLEVSAALEGVQEAVYLRGILNEAVRYGSSVQSASATRPQADSLKHATTAVRSREPGWQMLPLGLKASQNVSRNKVVSGGELVRRSKREFGHLTSQKVGAYSLERIVI</sequence>
<dbReference type="RefSeq" id="XP_030994741.1">
    <property type="nucleotide sequence ID" value="XM_031141091.1"/>
</dbReference>
<feature type="domain" description="Utp8 beta-propeller" evidence="2">
    <location>
        <begin position="7"/>
        <end position="125"/>
    </location>
</feature>
<dbReference type="EMBL" id="SKBQ01000037">
    <property type="protein sequence ID" value="TPX13030.1"/>
    <property type="molecule type" value="Genomic_DNA"/>
</dbReference>
<evidence type="ECO:0000313" key="3">
    <source>
        <dbReference type="EMBL" id="TPX13030.1"/>
    </source>
</evidence>
<feature type="compositionally biased region" description="Basic and acidic residues" evidence="1">
    <location>
        <begin position="685"/>
        <end position="695"/>
    </location>
</feature>
<organism evidence="3 4">
    <name type="scientific">Thyridium curvatum</name>
    <dbReference type="NCBI Taxonomy" id="1093900"/>
    <lineage>
        <taxon>Eukaryota</taxon>
        <taxon>Fungi</taxon>
        <taxon>Dikarya</taxon>
        <taxon>Ascomycota</taxon>
        <taxon>Pezizomycotina</taxon>
        <taxon>Sordariomycetes</taxon>
        <taxon>Sordariomycetidae</taxon>
        <taxon>Thyridiales</taxon>
        <taxon>Thyridiaceae</taxon>
        <taxon>Thyridium</taxon>
    </lineage>
</organism>
<dbReference type="OrthoDB" id="5330858at2759"/>
<dbReference type="Pfam" id="PF10395">
    <property type="entry name" value="Utp8_b_propeller"/>
    <property type="match status" value="1"/>
</dbReference>
<dbReference type="STRING" id="1093900.A0A507B8Q6"/>
<gene>
    <name evidence="3" type="ORF">E0L32_006456</name>
</gene>
<comment type="caution">
    <text evidence="3">The sequence shown here is derived from an EMBL/GenBank/DDBJ whole genome shotgun (WGS) entry which is preliminary data.</text>
</comment>
<feature type="region of interest" description="Disordered" evidence="1">
    <location>
        <begin position="673"/>
        <end position="695"/>
    </location>
</feature>
<keyword evidence="4" id="KW-1185">Reference proteome</keyword>
<dbReference type="InterPro" id="IPR018843">
    <property type="entry name" value="Utp8_b-prop"/>
</dbReference>
<evidence type="ECO:0000259" key="2">
    <source>
        <dbReference type="Pfam" id="PF10395"/>
    </source>
</evidence>